<dbReference type="Pfam" id="PF07715">
    <property type="entry name" value="Plug"/>
    <property type="match status" value="1"/>
</dbReference>
<gene>
    <name evidence="12" type="ORF">NCTC11179_01822</name>
</gene>
<keyword evidence="3 7" id="KW-1134">Transmembrane beta strand</keyword>
<dbReference type="Pfam" id="PF13715">
    <property type="entry name" value="CarbopepD_reg_2"/>
    <property type="match status" value="1"/>
</dbReference>
<keyword evidence="9" id="KW-0732">Signal</keyword>
<keyword evidence="5 7" id="KW-0472">Membrane</keyword>
<evidence type="ECO:0000259" key="10">
    <source>
        <dbReference type="Pfam" id="PF07715"/>
    </source>
</evidence>
<keyword evidence="6 7" id="KW-0998">Cell outer membrane</keyword>
<dbReference type="SUPFAM" id="SSF49464">
    <property type="entry name" value="Carboxypeptidase regulatory domain-like"/>
    <property type="match status" value="1"/>
</dbReference>
<dbReference type="InterPro" id="IPR036942">
    <property type="entry name" value="Beta-barrel_TonB_sf"/>
</dbReference>
<comment type="subcellular location">
    <subcellularLocation>
        <location evidence="1 7">Cell outer membrane</location>
        <topology evidence="1 7">Multi-pass membrane protein</topology>
    </subcellularLocation>
</comment>
<dbReference type="PANTHER" id="PTHR40980">
    <property type="entry name" value="PLUG DOMAIN-CONTAINING PROTEIN"/>
    <property type="match status" value="1"/>
</dbReference>
<dbReference type="Gene3D" id="2.170.130.10">
    <property type="entry name" value="TonB-dependent receptor, plug domain"/>
    <property type="match status" value="1"/>
</dbReference>
<evidence type="ECO:0000256" key="7">
    <source>
        <dbReference type="PROSITE-ProRule" id="PRU01360"/>
    </source>
</evidence>
<dbReference type="InterPro" id="IPR008969">
    <property type="entry name" value="CarboxyPept-like_regulatory"/>
</dbReference>
<dbReference type="Gene3D" id="2.60.40.1120">
    <property type="entry name" value="Carboxypeptidase-like, regulatory domain"/>
    <property type="match status" value="1"/>
</dbReference>
<dbReference type="InterPro" id="IPR037066">
    <property type="entry name" value="Plug_dom_sf"/>
</dbReference>
<evidence type="ECO:0000256" key="8">
    <source>
        <dbReference type="SAM" id="MobiDB-lite"/>
    </source>
</evidence>
<feature type="region of interest" description="Disordered" evidence="8">
    <location>
        <begin position="807"/>
        <end position="827"/>
    </location>
</feature>
<dbReference type="RefSeq" id="WP_115091216.1">
    <property type="nucleotide sequence ID" value="NZ_CP068107.1"/>
</dbReference>
<protein>
    <submittedName>
        <fullName evidence="12">Outer membrane cobalamin receptor protein</fullName>
    </submittedName>
</protein>
<evidence type="ECO:0000256" key="1">
    <source>
        <dbReference type="ARBA" id="ARBA00004571"/>
    </source>
</evidence>
<reference evidence="12 13" key="1">
    <citation type="submission" date="2018-06" db="EMBL/GenBank/DDBJ databases">
        <authorList>
            <consortium name="Pathogen Informatics"/>
            <person name="Doyle S."/>
        </authorList>
    </citation>
    <scope>NUCLEOTIDE SEQUENCE [LARGE SCALE GENOMIC DNA]</scope>
    <source>
        <strain evidence="12 13">NCTC11179</strain>
    </source>
</reference>
<proteinExistence type="inferred from homology"/>
<evidence type="ECO:0000256" key="6">
    <source>
        <dbReference type="ARBA" id="ARBA00023237"/>
    </source>
</evidence>
<keyword evidence="12" id="KW-0675">Receptor</keyword>
<dbReference type="InterPro" id="IPR012910">
    <property type="entry name" value="Plug_dom"/>
</dbReference>
<feature type="signal peptide" evidence="9">
    <location>
        <begin position="1"/>
        <end position="24"/>
    </location>
</feature>
<evidence type="ECO:0000313" key="13">
    <source>
        <dbReference type="Proteomes" id="UP000255024"/>
    </source>
</evidence>
<dbReference type="SUPFAM" id="SSF56935">
    <property type="entry name" value="Porins"/>
    <property type="match status" value="1"/>
</dbReference>
<evidence type="ECO:0000256" key="4">
    <source>
        <dbReference type="ARBA" id="ARBA00022692"/>
    </source>
</evidence>
<dbReference type="PANTHER" id="PTHR40980:SF4">
    <property type="entry name" value="TONB-DEPENDENT RECEPTOR-LIKE BETA-BARREL DOMAIN-CONTAINING PROTEIN"/>
    <property type="match status" value="1"/>
</dbReference>
<dbReference type="Pfam" id="PF14905">
    <property type="entry name" value="OMP_b-brl_3"/>
    <property type="match status" value="1"/>
</dbReference>
<feature type="chain" id="PRO_5016623166" evidence="9">
    <location>
        <begin position="25"/>
        <end position="827"/>
    </location>
</feature>
<feature type="domain" description="TonB-dependent receptor plug" evidence="10">
    <location>
        <begin position="150"/>
        <end position="225"/>
    </location>
</feature>
<name>A0A378RRF4_MYROD</name>
<keyword evidence="2 7" id="KW-0813">Transport</keyword>
<dbReference type="InterPro" id="IPR039426">
    <property type="entry name" value="TonB-dep_rcpt-like"/>
</dbReference>
<organism evidence="12 13">
    <name type="scientific">Myroides odoratus</name>
    <name type="common">Flavobacterium odoratum</name>
    <dbReference type="NCBI Taxonomy" id="256"/>
    <lineage>
        <taxon>Bacteria</taxon>
        <taxon>Pseudomonadati</taxon>
        <taxon>Bacteroidota</taxon>
        <taxon>Flavobacteriia</taxon>
        <taxon>Flavobacteriales</taxon>
        <taxon>Flavobacteriaceae</taxon>
        <taxon>Myroides</taxon>
    </lineage>
</organism>
<dbReference type="GO" id="GO:0009279">
    <property type="term" value="C:cell outer membrane"/>
    <property type="evidence" value="ECO:0007669"/>
    <property type="project" value="UniProtKB-SubCell"/>
</dbReference>
<evidence type="ECO:0000259" key="11">
    <source>
        <dbReference type="Pfam" id="PF14905"/>
    </source>
</evidence>
<dbReference type="Gene3D" id="2.40.170.20">
    <property type="entry name" value="TonB-dependent receptor, beta-barrel domain"/>
    <property type="match status" value="1"/>
</dbReference>
<comment type="similarity">
    <text evidence="7">Belongs to the TonB-dependent receptor family.</text>
</comment>
<keyword evidence="4 7" id="KW-0812">Transmembrane</keyword>
<evidence type="ECO:0000256" key="9">
    <source>
        <dbReference type="SAM" id="SignalP"/>
    </source>
</evidence>
<dbReference type="AlphaFoldDB" id="A0A378RRF4"/>
<dbReference type="EMBL" id="UGQL01000001">
    <property type="protein sequence ID" value="STZ28280.1"/>
    <property type="molecule type" value="Genomic_DNA"/>
</dbReference>
<sequence length="827" mass="94055">MKKQTPSSVLLLLFVFLTALTTAAQNRAQSTVTGTVIEAATNTPLEYASIYAQNESNSNIVSGAMTDEKGHFSFNVPDGNYYIKIDFLGFKTLELKNISVQGDTFIGVQKVQDDTQMLEEVTVIAERSTVDIKLDKKIYNVGQDMIVKGGTAADVLDNVPSVVVDSEGTISLRGNENVKVLIDGKPTGLANNIQEAMRILPAESIDRVEVITNPSARYEAEGGAGIINIILRKGKALGINGSVTGTIGDPRNYELNTMFNFRSEKFNFFTSLGYRDSKSEGYNLNDNRYIDPTTGEPTQRIYEYKDNNRERQGYNGTFGLEWYLTPSITWTNTVTARRNTGYNPNRVRYDYYDASDSFLYNRYRNEEKDGTRNNVDYTTTFEKKFDKEGHVLTIEGNIAQDKDNENAGIDDINEHLNQTSFERTFNKEKEKSGLAKVDYTLPIGENGNFEAGYLGTFKSTNTAFNLQRLNDNSWNVDSRLSNTLEYKENIHALYAQYGDRITSQLSFMVGLRWEDSSIDVNQIDTESYNNKKYNDFFPSAFLNYEWNESTSTSISYSRRVNRPRGFFLNPFSNYTSDINFFQGNPDLNPAKTHAVDLGFMKRWTGFTLNASAYYNKTDDTFQFVRRIAGETENGTPISISSPINLATEHRYGVDITLNYSPFKWWRLNGNFNFYRTETRGDYTFTHLDGTLETQNFDQDAYAWFTRISSKITLPYKIDWQLNGMYRAPYNTAQGKVLGNLSGNVALSKDILKDKGTITFNISDIFNSRKREQDLVLPQSISHSEMQWRGRQINLSFTYRFNQTKKMDRKNMTGSPEGAGDMEGMEML</sequence>
<dbReference type="Proteomes" id="UP000255024">
    <property type="component" value="Unassembled WGS sequence"/>
</dbReference>
<evidence type="ECO:0000256" key="3">
    <source>
        <dbReference type="ARBA" id="ARBA00022452"/>
    </source>
</evidence>
<accession>A0A378RRF4</accession>
<evidence type="ECO:0000256" key="2">
    <source>
        <dbReference type="ARBA" id="ARBA00022448"/>
    </source>
</evidence>
<evidence type="ECO:0000313" key="12">
    <source>
        <dbReference type="EMBL" id="STZ28280.1"/>
    </source>
</evidence>
<feature type="domain" description="Outer membrane protein beta-barrel" evidence="11">
    <location>
        <begin position="383"/>
        <end position="798"/>
    </location>
</feature>
<evidence type="ECO:0000256" key="5">
    <source>
        <dbReference type="ARBA" id="ARBA00023136"/>
    </source>
</evidence>
<dbReference type="PROSITE" id="PS52016">
    <property type="entry name" value="TONB_DEPENDENT_REC_3"/>
    <property type="match status" value="1"/>
</dbReference>
<dbReference type="InterPro" id="IPR041700">
    <property type="entry name" value="OMP_b-brl_3"/>
</dbReference>
<keyword evidence="13" id="KW-1185">Reference proteome</keyword>